<dbReference type="PIRSF" id="PIRSF039085">
    <property type="entry name" value="ABC_ATPase_HisP"/>
    <property type="match status" value="1"/>
</dbReference>
<evidence type="ECO:0000256" key="4">
    <source>
        <dbReference type="ARBA" id="ARBA00022475"/>
    </source>
</evidence>
<dbReference type="GO" id="GO:0016887">
    <property type="term" value="F:ATP hydrolysis activity"/>
    <property type="evidence" value="ECO:0007669"/>
    <property type="project" value="InterPro"/>
</dbReference>
<evidence type="ECO:0000256" key="1">
    <source>
        <dbReference type="ARBA" id="ARBA00004202"/>
    </source>
</evidence>
<dbReference type="PROSITE" id="PS50893">
    <property type="entry name" value="ABC_TRANSPORTER_2"/>
    <property type="match status" value="1"/>
</dbReference>
<dbReference type="GO" id="GO:0015424">
    <property type="term" value="F:ABC-type amino acid transporter activity"/>
    <property type="evidence" value="ECO:0007669"/>
    <property type="project" value="InterPro"/>
</dbReference>
<comment type="similarity">
    <text evidence="2">Belongs to the ABC transporter superfamily.</text>
</comment>
<dbReference type="GO" id="GO:0005886">
    <property type="term" value="C:plasma membrane"/>
    <property type="evidence" value="ECO:0007669"/>
    <property type="project" value="UniProtKB-SubCell"/>
</dbReference>
<dbReference type="InterPro" id="IPR030679">
    <property type="entry name" value="ABC_ATPase_HisP-typ"/>
</dbReference>
<gene>
    <name evidence="9" type="ORF">SAMN05421829_110121</name>
</gene>
<keyword evidence="10" id="KW-1185">Reference proteome</keyword>
<evidence type="ECO:0000256" key="5">
    <source>
        <dbReference type="ARBA" id="ARBA00022741"/>
    </source>
</evidence>
<dbReference type="InterPro" id="IPR017871">
    <property type="entry name" value="ABC_transporter-like_CS"/>
</dbReference>
<keyword evidence="5" id="KW-0547">Nucleotide-binding</keyword>
<comment type="subcellular location">
    <subcellularLocation>
        <location evidence="1">Cell membrane</location>
        <topology evidence="1">Peripheral membrane protein</topology>
    </subcellularLocation>
</comment>
<dbReference type="FunFam" id="3.40.50.300:FF:000020">
    <property type="entry name" value="Amino acid ABC transporter ATP-binding component"/>
    <property type="match status" value="1"/>
</dbReference>
<evidence type="ECO:0000313" key="10">
    <source>
        <dbReference type="Proteomes" id="UP000186819"/>
    </source>
</evidence>
<keyword evidence="3" id="KW-0813">Transport</keyword>
<accession>A0A1N6YKG2</accession>
<dbReference type="PANTHER" id="PTHR43166:SF35">
    <property type="entry name" value="L-CYSTINE IMPORT ATP-BINDING PROTEIN TCYN"/>
    <property type="match status" value="1"/>
</dbReference>
<feature type="domain" description="ABC transporter" evidence="8">
    <location>
        <begin position="51"/>
        <end position="296"/>
    </location>
</feature>
<dbReference type="InterPro" id="IPR050086">
    <property type="entry name" value="MetN_ABC_transporter-like"/>
</dbReference>
<evidence type="ECO:0000256" key="7">
    <source>
        <dbReference type="ARBA" id="ARBA00023136"/>
    </source>
</evidence>
<keyword evidence="6 9" id="KW-0067">ATP-binding</keyword>
<dbReference type="AlphaFoldDB" id="A0A1N6YKG2"/>
<sequence length="301" mass="33274">MNHAATFDRISVGDPHNSIGLHEAPQDALNDVRSAVTQGTAMNHNANVEQVRVEDLHKSYGDNEVLKGVSLSANSGDVISIIGSSGSGKSTWLRCINFLENPTSGRVVVGGKEVGLTRNRKGDLVVADPKQLQLIRTRLSMVFQHFNLWSHMTVLENVIEAPIHVLGLPKAEALERAERYLERVGVWKFRDAYPAHMSGGQQQRVAIARALAMEPSVLLFDEPTSALDPELVGEVLKVMRSLAEEGRTMLVVTHEMGFAREVSNHVIFVHRGRVEEQGNPKEVLVRPQSERLQQFLSGNLK</sequence>
<name>A0A1N6YKG2_9RHOO</name>
<evidence type="ECO:0000313" key="9">
    <source>
        <dbReference type="EMBL" id="SIR15067.1"/>
    </source>
</evidence>
<dbReference type="Proteomes" id="UP000186819">
    <property type="component" value="Unassembled WGS sequence"/>
</dbReference>
<dbReference type="PANTHER" id="PTHR43166">
    <property type="entry name" value="AMINO ACID IMPORT ATP-BINDING PROTEIN"/>
    <property type="match status" value="1"/>
</dbReference>
<dbReference type="Pfam" id="PF00005">
    <property type="entry name" value="ABC_tran"/>
    <property type="match status" value="1"/>
</dbReference>
<evidence type="ECO:0000256" key="6">
    <source>
        <dbReference type="ARBA" id="ARBA00022840"/>
    </source>
</evidence>
<dbReference type="InterPro" id="IPR027417">
    <property type="entry name" value="P-loop_NTPase"/>
</dbReference>
<dbReference type="EMBL" id="FTMD01000010">
    <property type="protein sequence ID" value="SIR15067.1"/>
    <property type="molecule type" value="Genomic_DNA"/>
</dbReference>
<proteinExistence type="inferred from homology"/>
<dbReference type="SUPFAM" id="SSF52540">
    <property type="entry name" value="P-loop containing nucleoside triphosphate hydrolases"/>
    <property type="match status" value="1"/>
</dbReference>
<protein>
    <submittedName>
        <fullName evidence="9">Histidine transport system ATP-binding protein/arginine/ornithine transport system ATP-binding protein</fullName>
    </submittedName>
</protein>
<dbReference type="PROSITE" id="PS00211">
    <property type="entry name" value="ABC_TRANSPORTER_1"/>
    <property type="match status" value="1"/>
</dbReference>
<dbReference type="STRING" id="34027.SAMN05421829_110121"/>
<dbReference type="InterPro" id="IPR003593">
    <property type="entry name" value="AAA+_ATPase"/>
</dbReference>
<reference evidence="10" key="1">
    <citation type="submission" date="2017-01" db="EMBL/GenBank/DDBJ databases">
        <authorList>
            <person name="Varghese N."/>
            <person name="Submissions S."/>
        </authorList>
    </citation>
    <scope>NUCLEOTIDE SEQUENCE [LARGE SCALE GENOMIC DNA]</scope>
    <source>
        <strain evidence="10">ATCC 51758</strain>
    </source>
</reference>
<evidence type="ECO:0000256" key="3">
    <source>
        <dbReference type="ARBA" id="ARBA00022448"/>
    </source>
</evidence>
<evidence type="ECO:0000259" key="8">
    <source>
        <dbReference type="PROSITE" id="PS50893"/>
    </source>
</evidence>
<keyword evidence="7" id="KW-0472">Membrane</keyword>
<keyword evidence="4" id="KW-1003">Cell membrane</keyword>
<evidence type="ECO:0000256" key="2">
    <source>
        <dbReference type="ARBA" id="ARBA00005417"/>
    </source>
</evidence>
<dbReference type="GO" id="GO:0005524">
    <property type="term" value="F:ATP binding"/>
    <property type="evidence" value="ECO:0007669"/>
    <property type="project" value="UniProtKB-KW"/>
</dbReference>
<dbReference type="Gene3D" id="3.40.50.300">
    <property type="entry name" value="P-loop containing nucleotide triphosphate hydrolases"/>
    <property type="match status" value="1"/>
</dbReference>
<organism evidence="9 10">
    <name type="scientific">Aromatoleum tolulyticum</name>
    <dbReference type="NCBI Taxonomy" id="34027"/>
    <lineage>
        <taxon>Bacteria</taxon>
        <taxon>Pseudomonadati</taxon>
        <taxon>Pseudomonadota</taxon>
        <taxon>Betaproteobacteria</taxon>
        <taxon>Rhodocyclales</taxon>
        <taxon>Rhodocyclaceae</taxon>
        <taxon>Aromatoleum</taxon>
    </lineage>
</organism>
<dbReference type="InterPro" id="IPR003439">
    <property type="entry name" value="ABC_transporter-like_ATP-bd"/>
</dbReference>
<dbReference type="SMART" id="SM00382">
    <property type="entry name" value="AAA"/>
    <property type="match status" value="1"/>
</dbReference>
<dbReference type="CDD" id="cd03262">
    <property type="entry name" value="ABC_HisP_GlnQ"/>
    <property type="match status" value="1"/>
</dbReference>